<sequence length="65" mass="7545">MGSIVFGLVFIVDMRTTFRMIMTYASKKKPFCTYNYDVPLILLAVTMFSKPPFLITCWKMMTASF</sequence>
<proteinExistence type="predicted"/>
<name>A0A0B6Y5C5_9EUPU</name>
<evidence type="ECO:0000313" key="1">
    <source>
        <dbReference type="EMBL" id="CEK50725.1"/>
    </source>
</evidence>
<gene>
    <name evidence="1" type="primary">ORF11521</name>
</gene>
<reference evidence="1" key="1">
    <citation type="submission" date="2014-12" db="EMBL/GenBank/DDBJ databases">
        <title>Insight into the proteome of Arion vulgaris.</title>
        <authorList>
            <person name="Aradska J."/>
            <person name="Bulat T."/>
            <person name="Smidak R."/>
            <person name="Sarate P."/>
            <person name="Gangsoo J."/>
            <person name="Sialana F."/>
            <person name="Bilban M."/>
            <person name="Lubec G."/>
        </authorList>
    </citation>
    <scope>NUCLEOTIDE SEQUENCE</scope>
    <source>
        <tissue evidence="1">Skin</tissue>
    </source>
</reference>
<accession>A0A0B6Y5C5</accession>
<organism evidence="1">
    <name type="scientific">Arion vulgaris</name>
    <dbReference type="NCBI Taxonomy" id="1028688"/>
    <lineage>
        <taxon>Eukaryota</taxon>
        <taxon>Metazoa</taxon>
        <taxon>Spiralia</taxon>
        <taxon>Lophotrochozoa</taxon>
        <taxon>Mollusca</taxon>
        <taxon>Gastropoda</taxon>
        <taxon>Heterobranchia</taxon>
        <taxon>Euthyneura</taxon>
        <taxon>Panpulmonata</taxon>
        <taxon>Eupulmonata</taxon>
        <taxon>Stylommatophora</taxon>
        <taxon>Helicina</taxon>
        <taxon>Arionoidea</taxon>
        <taxon>Arionidae</taxon>
        <taxon>Arion</taxon>
    </lineage>
</organism>
<dbReference type="EMBL" id="HACG01003860">
    <property type="protein sequence ID" value="CEK50725.1"/>
    <property type="molecule type" value="Transcribed_RNA"/>
</dbReference>
<feature type="non-terminal residue" evidence="1">
    <location>
        <position position="65"/>
    </location>
</feature>
<dbReference type="AlphaFoldDB" id="A0A0B6Y5C5"/>
<protein>
    <submittedName>
        <fullName evidence="1">Uncharacterized protein</fullName>
    </submittedName>
</protein>